<dbReference type="OrthoDB" id="2941027at2"/>
<dbReference type="EMBL" id="CP003923">
    <property type="protein sequence ID" value="AIC93852.1"/>
    <property type="molecule type" value="Genomic_DNA"/>
</dbReference>
<keyword evidence="1" id="KW-1133">Transmembrane helix</keyword>
<sequence length="142" mass="16168">MRKPSLSIIIGISLLLSLVFGFFFAVYYFGIISLFYLLGIEYDSLWALAWFVLFFVIGSFIIEMITKGMINTIVPKINGYPLQKTAEITIQFLFVFPLIHVLEKNFTTITIPIITQAALAFLIVTIETLLTNKDFTKKNKPS</sequence>
<name>A0A060LUM8_9BACI</name>
<dbReference type="Pfam" id="PF14184">
    <property type="entry name" value="YrvL"/>
    <property type="match status" value="1"/>
</dbReference>
<dbReference type="PATRIC" id="fig|1246626.3.peg.1254"/>
<accession>A0A060LUM8</accession>
<evidence type="ECO:0000313" key="3">
    <source>
        <dbReference type="Proteomes" id="UP000027142"/>
    </source>
</evidence>
<feature type="transmembrane region" description="Helical" evidence="1">
    <location>
        <begin position="108"/>
        <end position="130"/>
    </location>
</feature>
<proteinExistence type="predicted"/>
<dbReference type="RefSeq" id="WP_038478447.1">
    <property type="nucleotide sequence ID" value="NZ_CP003923.1"/>
</dbReference>
<dbReference type="AlphaFoldDB" id="A0A060LUM8"/>
<dbReference type="InterPro" id="IPR025912">
    <property type="entry name" value="YrvL"/>
</dbReference>
<keyword evidence="3" id="KW-1185">Reference proteome</keyword>
<keyword evidence="1" id="KW-0812">Transmembrane</keyword>
<reference evidence="2 3" key="1">
    <citation type="journal article" date="2014" name="Gene">
        <title>A comparative genomic analysis of the alkalitolerant soil bacterium Bacillus lehensis G1.</title>
        <authorList>
            <person name="Noor Y.M."/>
            <person name="Samsulrizal N.H."/>
            <person name="Jema'on N.A."/>
            <person name="Low K.O."/>
            <person name="Ramli A.N."/>
            <person name="Alias N.I."/>
            <person name="Damis S.I."/>
            <person name="Fuzi S.F."/>
            <person name="Isa M.N."/>
            <person name="Murad A.M."/>
            <person name="Raih M.F."/>
            <person name="Bakar F.D."/>
            <person name="Najimudin N."/>
            <person name="Mahadi N.M."/>
            <person name="Illias R.M."/>
        </authorList>
    </citation>
    <scope>NUCLEOTIDE SEQUENCE [LARGE SCALE GENOMIC DNA]</scope>
    <source>
        <strain evidence="2 3">G1</strain>
    </source>
</reference>
<dbReference type="HOGENOM" id="CLU_1811931_0_0_9"/>
<dbReference type="KEGG" id="ble:BleG1_1269"/>
<protein>
    <submittedName>
        <fullName evidence="2">Uncharacterized protein</fullName>
    </submittedName>
</protein>
<keyword evidence="1" id="KW-0472">Membrane</keyword>
<feature type="transmembrane region" description="Helical" evidence="1">
    <location>
        <begin position="44"/>
        <end position="65"/>
    </location>
</feature>
<gene>
    <name evidence="2" type="ORF">BleG1_1269</name>
</gene>
<evidence type="ECO:0000313" key="2">
    <source>
        <dbReference type="EMBL" id="AIC93852.1"/>
    </source>
</evidence>
<organism evidence="2 3">
    <name type="scientific">Shouchella lehensis G1</name>
    <dbReference type="NCBI Taxonomy" id="1246626"/>
    <lineage>
        <taxon>Bacteria</taxon>
        <taxon>Bacillati</taxon>
        <taxon>Bacillota</taxon>
        <taxon>Bacilli</taxon>
        <taxon>Bacillales</taxon>
        <taxon>Bacillaceae</taxon>
        <taxon>Shouchella</taxon>
    </lineage>
</organism>
<feature type="transmembrane region" description="Helical" evidence="1">
    <location>
        <begin position="12"/>
        <end position="38"/>
    </location>
</feature>
<dbReference type="Proteomes" id="UP000027142">
    <property type="component" value="Chromosome"/>
</dbReference>
<evidence type="ECO:0000256" key="1">
    <source>
        <dbReference type="SAM" id="Phobius"/>
    </source>
</evidence>